<reference evidence="1" key="1">
    <citation type="submission" date="2014-11" db="EMBL/GenBank/DDBJ databases">
        <authorList>
            <person name="Amaro Gonzalez C."/>
        </authorList>
    </citation>
    <scope>NUCLEOTIDE SEQUENCE</scope>
</reference>
<name>A0A0E9R3J9_ANGAN</name>
<proteinExistence type="predicted"/>
<sequence length="77" mass="8587">MKFPLFKEHSSSICQRIWDLSVAPSIIVNSKLITATGQVSCSQEIFGEKKGKQPVDLHRLLLELRGNTVYLASQRGS</sequence>
<dbReference type="AlphaFoldDB" id="A0A0E9R3J9"/>
<evidence type="ECO:0000313" key="1">
    <source>
        <dbReference type="EMBL" id="JAH23312.1"/>
    </source>
</evidence>
<organism evidence="1">
    <name type="scientific">Anguilla anguilla</name>
    <name type="common">European freshwater eel</name>
    <name type="synonym">Muraena anguilla</name>
    <dbReference type="NCBI Taxonomy" id="7936"/>
    <lineage>
        <taxon>Eukaryota</taxon>
        <taxon>Metazoa</taxon>
        <taxon>Chordata</taxon>
        <taxon>Craniata</taxon>
        <taxon>Vertebrata</taxon>
        <taxon>Euteleostomi</taxon>
        <taxon>Actinopterygii</taxon>
        <taxon>Neopterygii</taxon>
        <taxon>Teleostei</taxon>
        <taxon>Anguilliformes</taxon>
        <taxon>Anguillidae</taxon>
        <taxon>Anguilla</taxon>
    </lineage>
</organism>
<dbReference type="EMBL" id="GBXM01085265">
    <property type="protein sequence ID" value="JAH23312.1"/>
    <property type="molecule type" value="Transcribed_RNA"/>
</dbReference>
<reference evidence="1" key="2">
    <citation type="journal article" date="2015" name="Fish Shellfish Immunol.">
        <title>Early steps in the European eel (Anguilla anguilla)-Vibrio vulnificus interaction in the gills: Role of the RtxA13 toxin.</title>
        <authorList>
            <person name="Callol A."/>
            <person name="Pajuelo D."/>
            <person name="Ebbesson L."/>
            <person name="Teles M."/>
            <person name="MacKenzie S."/>
            <person name="Amaro C."/>
        </authorList>
    </citation>
    <scope>NUCLEOTIDE SEQUENCE</scope>
</reference>
<protein>
    <submittedName>
        <fullName evidence="1">Uncharacterized protein</fullName>
    </submittedName>
</protein>
<accession>A0A0E9R3J9</accession>